<name>F5Y737_LEAAZ</name>
<keyword evidence="10 15" id="KW-0460">Magnesium</keyword>
<feature type="site" description="Substrate discrimination" evidence="15">
    <location>
        <position position="13"/>
    </location>
</feature>
<dbReference type="InterPro" id="IPR001126">
    <property type="entry name" value="UmuC"/>
</dbReference>
<dbReference type="FunCoup" id="F5Y737">
    <property type="interactions" value="386"/>
</dbReference>
<evidence type="ECO:0000256" key="12">
    <source>
        <dbReference type="ARBA" id="ARBA00023125"/>
    </source>
</evidence>
<evidence type="ECO:0000256" key="3">
    <source>
        <dbReference type="ARBA" id="ARBA00022457"/>
    </source>
</evidence>
<dbReference type="HAMAP" id="MF_01113">
    <property type="entry name" value="DNApol_IV"/>
    <property type="match status" value="1"/>
</dbReference>
<evidence type="ECO:0000256" key="15">
    <source>
        <dbReference type="HAMAP-Rule" id="MF_01113"/>
    </source>
</evidence>
<comment type="subcellular location">
    <subcellularLocation>
        <location evidence="1 15">Cytoplasm</location>
    </subcellularLocation>
</comment>
<dbReference type="InParanoid" id="F5Y737"/>
<evidence type="ECO:0000256" key="10">
    <source>
        <dbReference type="ARBA" id="ARBA00022842"/>
    </source>
</evidence>
<dbReference type="FunFam" id="3.40.1170.60:FF:000001">
    <property type="entry name" value="DNA polymerase IV"/>
    <property type="match status" value="1"/>
</dbReference>
<dbReference type="PROSITE" id="PS50173">
    <property type="entry name" value="UMUC"/>
    <property type="match status" value="1"/>
</dbReference>
<dbReference type="InterPro" id="IPR043128">
    <property type="entry name" value="Rev_trsase/Diguanyl_cyclase"/>
</dbReference>
<dbReference type="InterPro" id="IPR017961">
    <property type="entry name" value="DNA_pol_Y-fam_little_finger"/>
</dbReference>
<dbReference type="Gene3D" id="3.40.1170.60">
    <property type="match status" value="1"/>
</dbReference>
<keyword evidence="12 15" id="KW-0238">DNA-binding</keyword>
<dbReference type="RefSeq" id="WP_015710833.1">
    <property type="nucleotide sequence ID" value="NC_015577.1"/>
</dbReference>
<accession>F5Y737</accession>
<comment type="cofactor">
    <cofactor evidence="15">
        <name>Mg(2+)</name>
        <dbReference type="ChEBI" id="CHEBI:18420"/>
    </cofactor>
    <text evidence="15">Binds 2 magnesium ions per subunit.</text>
</comment>
<keyword evidence="13 15" id="KW-0234">DNA repair</keyword>
<dbReference type="GO" id="GO:0006281">
    <property type="term" value="P:DNA repair"/>
    <property type="evidence" value="ECO:0007669"/>
    <property type="project" value="UniProtKB-UniRule"/>
</dbReference>
<dbReference type="SUPFAM" id="SSF100879">
    <property type="entry name" value="Lesion bypass DNA polymerase (Y-family), little finger domain"/>
    <property type="match status" value="1"/>
</dbReference>
<dbReference type="Gene3D" id="3.30.1490.100">
    <property type="entry name" value="DNA polymerase, Y-family, little finger domain"/>
    <property type="match status" value="1"/>
</dbReference>
<keyword evidence="9 15" id="KW-0227">DNA damage</keyword>
<evidence type="ECO:0000313" key="18">
    <source>
        <dbReference type="Proteomes" id="UP000009222"/>
    </source>
</evidence>
<dbReference type="GO" id="GO:0009432">
    <property type="term" value="P:SOS response"/>
    <property type="evidence" value="ECO:0007669"/>
    <property type="project" value="TreeGrafter"/>
</dbReference>
<comment type="function">
    <text evidence="15">Poorly processive, error-prone DNA polymerase involved in untargeted mutagenesis. Copies undamaged DNA at stalled replication forks, which arise in vivo from mismatched or misaligned primer ends. These misaligned primers can be extended by PolIV. Exhibits no 3'-5' exonuclease (proofreading) activity. May be involved in translesional synthesis, in conjunction with the beta clamp from PolIII.</text>
</comment>
<dbReference type="InterPro" id="IPR022880">
    <property type="entry name" value="DNApol_IV"/>
</dbReference>
<feature type="active site" evidence="15">
    <location>
        <position position="105"/>
    </location>
</feature>
<dbReference type="eggNOG" id="COG0389">
    <property type="taxonomic scope" value="Bacteria"/>
</dbReference>
<sequence length="389" mass="43809">MKCFIHADLDAFYASVEQLDHPEYRGKAVIVGGLPGDRRSVVSTASYEARKFGVHSAMPLAQAVKLCPKGIYLRGRMKRYQEKSQEIMAIFADFSPDVQQLSVDEAFIDISGMEGLFGPPAGLAQKLKNTIREKTGLTVSVGLASNKYIAKIASGMSKPDGLFVIPLGDEEKFMRSLPVSKIWGAGEKTQELFKKHSIRTCEELSRLSLGVLTSIFGNAFGLFLYRAVRGEPAEVFDEGRGTHSMSAERTFDYDLYDEFAIETALLDICQTLIWRLLDCEWQSRTISIKIRYEDFSTEGVRETSQDPVSTLNDLYKRLQDLFHKKYRPGRGVRLLGAGLMNLESFSPRQSDLFNTGDEKERRLEQSILEINKKFPNAAVKRGRTWLADE</sequence>
<dbReference type="InterPro" id="IPR036775">
    <property type="entry name" value="DNA_pol_Y-fam_lit_finger_sf"/>
</dbReference>
<evidence type="ECO:0000256" key="8">
    <source>
        <dbReference type="ARBA" id="ARBA00022723"/>
    </source>
</evidence>
<feature type="binding site" evidence="15">
    <location>
        <position position="8"/>
    </location>
    <ligand>
        <name>Mg(2+)</name>
        <dbReference type="ChEBI" id="CHEBI:18420"/>
    </ligand>
</feature>
<dbReference type="PANTHER" id="PTHR11076:SF33">
    <property type="entry name" value="DNA POLYMERASE KAPPA"/>
    <property type="match status" value="1"/>
</dbReference>
<dbReference type="CDD" id="cd03586">
    <property type="entry name" value="PolY_Pol_IV_kappa"/>
    <property type="match status" value="1"/>
</dbReference>
<organism evidence="17 18">
    <name type="scientific">Leadbettera azotonutricia (strain ATCC BAA-888 / DSM 13862 / ZAS-9)</name>
    <name type="common">Treponema azotonutricium</name>
    <dbReference type="NCBI Taxonomy" id="545695"/>
    <lineage>
        <taxon>Bacteria</taxon>
        <taxon>Pseudomonadati</taxon>
        <taxon>Spirochaetota</taxon>
        <taxon>Spirochaetia</taxon>
        <taxon>Spirochaetales</taxon>
        <taxon>Breznakiellaceae</taxon>
        <taxon>Leadbettera</taxon>
    </lineage>
</organism>
<evidence type="ECO:0000256" key="2">
    <source>
        <dbReference type="ARBA" id="ARBA00010945"/>
    </source>
</evidence>
<evidence type="ECO:0000256" key="6">
    <source>
        <dbReference type="ARBA" id="ARBA00022695"/>
    </source>
</evidence>
<dbReference type="EMBL" id="CP001841">
    <property type="protein sequence ID" value="AEF80385.1"/>
    <property type="molecule type" value="Genomic_DNA"/>
</dbReference>
<feature type="domain" description="UmuC" evidence="16">
    <location>
        <begin position="4"/>
        <end position="186"/>
    </location>
</feature>
<gene>
    <name evidence="15" type="primary">dinB</name>
    <name evidence="17" type="ordered locus">TREAZ_1159</name>
</gene>
<dbReference type="KEGG" id="taz:TREAZ_1159"/>
<dbReference type="HOGENOM" id="CLU_012348_1_2_12"/>
<dbReference type="Gene3D" id="3.30.70.270">
    <property type="match status" value="1"/>
</dbReference>
<keyword evidence="8 15" id="KW-0479">Metal-binding</keyword>
<keyword evidence="3 15" id="KW-0515">Mutator protein</keyword>
<keyword evidence="5 15" id="KW-0808">Transferase</keyword>
<keyword evidence="18" id="KW-1185">Reference proteome</keyword>
<dbReference type="InterPro" id="IPR050116">
    <property type="entry name" value="DNA_polymerase-Y"/>
</dbReference>
<dbReference type="GO" id="GO:0000287">
    <property type="term" value="F:magnesium ion binding"/>
    <property type="evidence" value="ECO:0007669"/>
    <property type="project" value="UniProtKB-UniRule"/>
</dbReference>
<dbReference type="OrthoDB" id="9808813at2"/>
<keyword evidence="7 15" id="KW-0235">DNA replication</keyword>
<evidence type="ECO:0000259" key="16">
    <source>
        <dbReference type="PROSITE" id="PS50173"/>
    </source>
</evidence>
<dbReference type="AlphaFoldDB" id="F5Y737"/>
<keyword evidence="6 15" id="KW-0548">Nucleotidyltransferase</keyword>
<dbReference type="GO" id="GO:0003684">
    <property type="term" value="F:damaged DNA binding"/>
    <property type="evidence" value="ECO:0007669"/>
    <property type="project" value="InterPro"/>
</dbReference>
<evidence type="ECO:0000256" key="14">
    <source>
        <dbReference type="ARBA" id="ARBA00049244"/>
    </source>
</evidence>
<dbReference type="GO" id="GO:0005829">
    <property type="term" value="C:cytosol"/>
    <property type="evidence" value="ECO:0007669"/>
    <property type="project" value="TreeGrafter"/>
</dbReference>
<comment type="catalytic activity">
    <reaction evidence="14 15">
        <text>DNA(n) + a 2'-deoxyribonucleoside 5'-triphosphate = DNA(n+1) + diphosphate</text>
        <dbReference type="Rhea" id="RHEA:22508"/>
        <dbReference type="Rhea" id="RHEA-COMP:17339"/>
        <dbReference type="Rhea" id="RHEA-COMP:17340"/>
        <dbReference type="ChEBI" id="CHEBI:33019"/>
        <dbReference type="ChEBI" id="CHEBI:61560"/>
        <dbReference type="ChEBI" id="CHEBI:173112"/>
        <dbReference type="EC" id="2.7.7.7"/>
    </reaction>
</comment>
<dbReference type="GO" id="GO:0042276">
    <property type="term" value="P:error-prone translesion synthesis"/>
    <property type="evidence" value="ECO:0007669"/>
    <property type="project" value="TreeGrafter"/>
</dbReference>
<proteinExistence type="inferred from homology"/>
<evidence type="ECO:0000256" key="4">
    <source>
        <dbReference type="ARBA" id="ARBA00022490"/>
    </source>
</evidence>
<dbReference type="Proteomes" id="UP000009222">
    <property type="component" value="Chromosome"/>
</dbReference>
<dbReference type="SUPFAM" id="SSF56672">
    <property type="entry name" value="DNA/RNA polymerases"/>
    <property type="match status" value="1"/>
</dbReference>
<dbReference type="EC" id="2.7.7.7" evidence="15"/>
<keyword evidence="4 15" id="KW-0963">Cytoplasm</keyword>
<evidence type="ECO:0000256" key="9">
    <source>
        <dbReference type="ARBA" id="ARBA00022763"/>
    </source>
</evidence>
<comment type="subunit">
    <text evidence="15">Monomer.</text>
</comment>
<evidence type="ECO:0000256" key="7">
    <source>
        <dbReference type="ARBA" id="ARBA00022705"/>
    </source>
</evidence>
<evidence type="ECO:0000256" key="5">
    <source>
        <dbReference type="ARBA" id="ARBA00022679"/>
    </source>
</evidence>
<dbReference type="Pfam" id="PF00817">
    <property type="entry name" value="IMS"/>
    <property type="match status" value="1"/>
</dbReference>
<keyword evidence="11 15" id="KW-0239">DNA-directed DNA polymerase</keyword>
<dbReference type="Pfam" id="PF11799">
    <property type="entry name" value="IMS_C"/>
    <property type="match status" value="1"/>
</dbReference>
<dbReference type="Pfam" id="PF21999">
    <property type="entry name" value="IMS_HHH_1"/>
    <property type="match status" value="1"/>
</dbReference>
<dbReference type="GO" id="GO:0003887">
    <property type="term" value="F:DNA-directed DNA polymerase activity"/>
    <property type="evidence" value="ECO:0007669"/>
    <property type="project" value="UniProtKB-UniRule"/>
</dbReference>
<protein>
    <recommendedName>
        <fullName evidence="15">DNA polymerase IV</fullName>
        <shortName evidence="15">Pol IV</shortName>
        <ecNumber evidence="15">2.7.7.7</ecNumber>
    </recommendedName>
</protein>
<feature type="binding site" evidence="15">
    <location>
        <position position="104"/>
    </location>
    <ligand>
        <name>Mg(2+)</name>
        <dbReference type="ChEBI" id="CHEBI:18420"/>
    </ligand>
</feature>
<comment type="similarity">
    <text evidence="2 15">Belongs to the DNA polymerase type-Y family.</text>
</comment>
<dbReference type="GO" id="GO:0006261">
    <property type="term" value="P:DNA-templated DNA replication"/>
    <property type="evidence" value="ECO:0007669"/>
    <property type="project" value="UniProtKB-UniRule"/>
</dbReference>
<dbReference type="InterPro" id="IPR043502">
    <property type="entry name" value="DNA/RNA_pol_sf"/>
</dbReference>
<dbReference type="Gene3D" id="1.10.150.20">
    <property type="entry name" value="5' to 3' exonuclease, C-terminal subdomain"/>
    <property type="match status" value="1"/>
</dbReference>
<evidence type="ECO:0000256" key="13">
    <source>
        <dbReference type="ARBA" id="ARBA00023204"/>
    </source>
</evidence>
<reference evidence="18" key="1">
    <citation type="submission" date="2009-12" db="EMBL/GenBank/DDBJ databases">
        <title>Complete sequence of Treponema azotonutricium strain ZAS-9.</title>
        <authorList>
            <person name="Tetu S.G."/>
            <person name="Matson E."/>
            <person name="Ren Q."/>
            <person name="Seshadri R."/>
            <person name="Elbourne L."/>
            <person name="Hassan K.A."/>
            <person name="Durkin A."/>
            <person name="Radune D."/>
            <person name="Mohamoud Y."/>
            <person name="Shay R."/>
            <person name="Jin S."/>
            <person name="Zhang X."/>
            <person name="Lucey K."/>
            <person name="Ballor N.R."/>
            <person name="Ottesen E."/>
            <person name="Rosenthal R."/>
            <person name="Allen A."/>
            <person name="Leadbetter J.R."/>
            <person name="Paulsen I.T."/>
        </authorList>
    </citation>
    <scope>NUCLEOTIDE SEQUENCE [LARGE SCALE GENOMIC DNA]</scope>
    <source>
        <strain evidence="18">ATCC BAA-888 / DSM 13862 / ZAS-9</strain>
    </source>
</reference>
<reference evidence="17 18" key="2">
    <citation type="journal article" date="2011" name="ISME J.">
        <title>RNA-seq reveals cooperative metabolic interactions between two termite-gut spirochete species in co-culture.</title>
        <authorList>
            <person name="Rosenthal A.Z."/>
            <person name="Matson E.G."/>
            <person name="Eldar A."/>
            <person name="Leadbetter J.R."/>
        </authorList>
    </citation>
    <scope>NUCLEOTIDE SEQUENCE [LARGE SCALE GENOMIC DNA]</scope>
    <source>
        <strain evidence="18">ATCC BAA-888 / DSM 13862 / ZAS-9</strain>
    </source>
</reference>
<dbReference type="PANTHER" id="PTHR11076">
    <property type="entry name" value="DNA REPAIR POLYMERASE UMUC / TRANSFERASE FAMILY MEMBER"/>
    <property type="match status" value="1"/>
</dbReference>
<evidence type="ECO:0000313" key="17">
    <source>
        <dbReference type="EMBL" id="AEF80385.1"/>
    </source>
</evidence>
<dbReference type="InterPro" id="IPR053848">
    <property type="entry name" value="IMS_HHH_1"/>
</dbReference>
<dbReference type="NCBIfam" id="NF002677">
    <property type="entry name" value="PRK02406.1"/>
    <property type="match status" value="1"/>
</dbReference>
<dbReference type="STRING" id="545695.TREAZ_1159"/>
<evidence type="ECO:0000256" key="1">
    <source>
        <dbReference type="ARBA" id="ARBA00004496"/>
    </source>
</evidence>
<evidence type="ECO:0000256" key="11">
    <source>
        <dbReference type="ARBA" id="ARBA00022932"/>
    </source>
</evidence>